<sequence length="124" mass="14205">MKFKSIATPAPSPGQTIPGKYLVQPNQTMSLSEILERFTRGEPLSIGKPEPTYHESEDDLEKISHMDPVDKQEFIDRQKETQKRFDKEEKQRKKREEDRLVKLAAEKLAADKLAEKGSQPDPAK</sequence>
<proteinExistence type="predicted"/>
<reference evidence="2" key="1">
    <citation type="submission" date="2018-12" db="EMBL/GenBank/DDBJ databases">
        <title>Singled stranded DNA viruses identified in blackflies (Austrosimulium ungulatum) sampled in New Zealand.</title>
        <authorList>
            <person name="Kraberger S."/>
            <person name="Fontenele R.S."/>
            <person name="Schmidlin K."/>
            <person name="Walters M."/>
            <person name="Varsani A."/>
        </authorList>
    </citation>
    <scope>NUCLEOTIDE SEQUENCE [LARGE SCALE GENOMIC DNA]</scope>
    <source>
        <strain evidence="2">167</strain>
    </source>
</reference>
<evidence type="ECO:0000313" key="2">
    <source>
        <dbReference type="EMBL" id="QCQ85055.1"/>
    </source>
</evidence>
<protein>
    <submittedName>
        <fullName evidence="2">Uncharacterized protein</fullName>
    </submittedName>
</protein>
<feature type="region of interest" description="Disordered" evidence="1">
    <location>
        <begin position="1"/>
        <end position="22"/>
    </location>
</feature>
<feature type="region of interest" description="Disordered" evidence="1">
    <location>
        <begin position="39"/>
        <end position="98"/>
    </location>
</feature>
<accession>A0A4P8PST5</accession>
<evidence type="ECO:0000256" key="1">
    <source>
        <dbReference type="SAM" id="MobiDB-lite"/>
    </source>
</evidence>
<dbReference type="Proteomes" id="UP000322460">
    <property type="component" value="Segment"/>
</dbReference>
<name>A0A4P8PST5_9VIRU</name>
<organism evidence="2">
    <name type="scientific">Blackfly microvirus SF02</name>
    <dbReference type="NCBI Taxonomy" id="2576452"/>
    <lineage>
        <taxon>Viruses</taxon>
        <taxon>Monodnaviria</taxon>
        <taxon>Sangervirae</taxon>
        <taxon>Phixviricota</taxon>
        <taxon>Malgrandaviricetes</taxon>
        <taxon>Petitvirales</taxon>
        <taxon>Microviridae</taxon>
        <taxon>Microvirus</taxon>
    </lineage>
</organism>
<dbReference type="EMBL" id="MK249216">
    <property type="protein sequence ID" value="QCQ85055.1"/>
    <property type="molecule type" value="Genomic_DNA"/>
</dbReference>
<feature type="compositionally biased region" description="Basic and acidic residues" evidence="1">
    <location>
        <begin position="51"/>
        <end position="98"/>
    </location>
</feature>